<proteinExistence type="predicted"/>
<organism evidence="2 3">
    <name type="scientific">Diabrotica virgifera virgifera</name>
    <name type="common">western corn rootworm</name>
    <dbReference type="NCBI Taxonomy" id="50390"/>
    <lineage>
        <taxon>Eukaryota</taxon>
        <taxon>Metazoa</taxon>
        <taxon>Ecdysozoa</taxon>
        <taxon>Arthropoda</taxon>
        <taxon>Hexapoda</taxon>
        <taxon>Insecta</taxon>
        <taxon>Pterygota</taxon>
        <taxon>Neoptera</taxon>
        <taxon>Endopterygota</taxon>
        <taxon>Coleoptera</taxon>
        <taxon>Polyphaga</taxon>
        <taxon>Cucujiformia</taxon>
        <taxon>Chrysomeloidea</taxon>
        <taxon>Chrysomelidae</taxon>
        <taxon>Galerucinae</taxon>
        <taxon>Diabroticina</taxon>
        <taxon>Diabroticites</taxon>
        <taxon>Diabrotica</taxon>
    </lineage>
</organism>
<evidence type="ECO:0000313" key="2">
    <source>
        <dbReference type="EnsemblMetazoa" id="XP_050500907.1"/>
    </source>
</evidence>
<evidence type="ECO:0008006" key="4">
    <source>
        <dbReference type="Google" id="ProtNLM"/>
    </source>
</evidence>
<dbReference type="PANTHER" id="PTHR47331">
    <property type="entry name" value="PHD-TYPE DOMAIN-CONTAINING PROTEIN"/>
    <property type="match status" value="1"/>
</dbReference>
<dbReference type="RefSeq" id="XP_050500907.1">
    <property type="nucleotide sequence ID" value="XM_050644950.1"/>
</dbReference>
<dbReference type="Pfam" id="PF05380">
    <property type="entry name" value="Peptidase_A17"/>
    <property type="match status" value="1"/>
</dbReference>
<dbReference type="InterPro" id="IPR008042">
    <property type="entry name" value="Retrotrans_Pao"/>
</dbReference>
<protein>
    <recommendedName>
        <fullName evidence="4">Peptidase A2 domain-containing protein</fullName>
    </recommendedName>
</protein>
<dbReference type="InterPro" id="IPR013762">
    <property type="entry name" value="Integrase-like_cat_sf"/>
</dbReference>
<sequence>MPKSQNELKLERLCSKRETIFRRAQLCYDAGSALEKDPENASKMRNFAVRYSTFEKTLSEYEEIVQDIVILKQEMEPDAGVAYHTHLDAFYDLYSNIEYLASLLINKPAVLSNNPNSTNNSTIKMPKFELVKFDGEDISLWPVFYENFKQFVHNKIEYPKSDKLHFPNVSEAIVTHTQLVNLFQKGGFKLTKWMSNSNDLLSTIPEPLQLVKTKQFDKSVSKVLGLQWEEKCDNFSFGLEIPSSTRCTKRNMLSLVARMFDPLGFLSPITLLLKIWIKKLWTLKVDWDSTVPKEIEIAWEKFQNEFHVLYKIQIPRHIAVTPNSSLSFVGFSDASAAGYAAIVYSRVVNCTGQVKVTLLYSQSKVSPMSKITLPRLELCGALLLSKLLSHAIETYSPRHNIDKIFALSDSMIVLNWIKSSEKNLKIFVQNRVVTIHKMVPSEYWFFVPGKENVVDCASRGLFPSSLVNHSTWFTGPNWLLLEPEYWPIQSVNGQEIMICDSEYRSQTFFGNVTRVISPLYTLIEYFSSWSKLLNSTVYVLRFLRKLSLNKRISLFDLKIAEIELIRAVQQKHFSEEYKALSQNLVVKSSIRRLNPFIENGIIRVGGRLSNSQCSFEQKHPILLPKADPLTILLIDYFHKLHLHAGAHCFRRCPASLLCDSGADFSAIKRLGGWKSTAVAEGYI</sequence>
<dbReference type="GeneID" id="126880878"/>
<dbReference type="EnsemblMetazoa" id="XM_050644950.1">
    <property type="protein sequence ID" value="XP_050500907.1"/>
    <property type="gene ID" value="LOC126880878"/>
</dbReference>
<evidence type="ECO:0000313" key="3">
    <source>
        <dbReference type="Proteomes" id="UP001652700"/>
    </source>
</evidence>
<dbReference type="Gene3D" id="1.10.443.10">
    <property type="entry name" value="Intergrase catalytic core"/>
    <property type="match status" value="1"/>
</dbReference>
<dbReference type="SUPFAM" id="SSF56349">
    <property type="entry name" value="DNA breaking-rejoining enzymes"/>
    <property type="match status" value="1"/>
</dbReference>
<keyword evidence="1" id="KW-0233">DNA recombination</keyword>
<name>A0ABM5JSI8_DIAVI</name>
<keyword evidence="3" id="KW-1185">Reference proteome</keyword>
<evidence type="ECO:0000256" key="1">
    <source>
        <dbReference type="ARBA" id="ARBA00023172"/>
    </source>
</evidence>
<dbReference type="Proteomes" id="UP001652700">
    <property type="component" value="Unplaced"/>
</dbReference>
<dbReference type="PANTHER" id="PTHR47331:SF4">
    <property type="entry name" value="PEPTIDASE S1 DOMAIN-CONTAINING PROTEIN"/>
    <property type="match status" value="1"/>
</dbReference>
<reference evidence="2" key="1">
    <citation type="submission" date="2025-05" db="UniProtKB">
        <authorList>
            <consortium name="EnsemblMetazoa"/>
        </authorList>
    </citation>
    <scope>IDENTIFICATION</scope>
</reference>
<accession>A0ABM5JSI8</accession>
<dbReference type="InterPro" id="IPR011010">
    <property type="entry name" value="DNA_brk_join_enz"/>
</dbReference>